<evidence type="ECO:0000313" key="19">
    <source>
        <dbReference type="EMBL" id="WPJ98090.1"/>
    </source>
</evidence>
<evidence type="ECO:0000313" key="20">
    <source>
        <dbReference type="Proteomes" id="UP001324993"/>
    </source>
</evidence>
<dbReference type="Pfam" id="PF00293">
    <property type="entry name" value="NUDIX"/>
    <property type="match status" value="1"/>
</dbReference>
<proteinExistence type="inferred from homology"/>
<evidence type="ECO:0000256" key="15">
    <source>
        <dbReference type="ARBA" id="ARBA00041979"/>
    </source>
</evidence>
<dbReference type="Gene3D" id="3.90.79.10">
    <property type="entry name" value="Nucleoside Triphosphate Pyrophosphohydrolase"/>
    <property type="match status" value="1"/>
</dbReference>
<dbReference type="PROSITE" id="PS51462">
    <property type="entry name" value="NUDIX"/>
    <property type="match status" value="1"/>
</dbReference>
<dbReference type="SUPFAM" id="SSF55811">
    <property type="entry name" value="Nudix"/>
    <property type="match status" value="1"/>
</dbReference>
<evidence type="ECO:0000256" key="10">
    <source>
        <dbReference type="ARBA" id="ARBA00035861"/>
    </source>
</evidence>
<gene>
    <name evidence="19" type="ORF">SH580_10300</name>
</gene>
<keyword evidence="3" id="KW-0515">Mutator protein</keyword>
<evidence type="ECO:0000256" key="4">
    <source>
        <dbReference type="ARBA" id="ARBA00022705"/>
    </source>
</evidence>
<keyword evidence="9" id="KW-0234">DNA repair</keyword>
<dbReference type="PRINTS" id="PR00502">
    <property type="entry name" value="NUDIXFAMILY"/>
</dbReference>
<dbReference type="InterPro" id="IPR020476">
    <property type="entry name" value="Nudix_hydrolase"/>
</dbReference>
<evidence type="ECO:0000256" key="16">
    <source>
        <dbReference type="ARBA" id="ARBA00042798"/>
    </source>
</evidence>
<evidence type="ECO:0000256" key="12">
    <source>
        <dbReference type="ARBA" id="ARBA00038905"/>
    </source>
</evidence>
<evidence type="ECO:0000256" key="8">
    <source>
        <dbReference type="ARBA" id="ARBA00022842"/>
    </source>
</evidence>
<comment type="similarity">
    <text evidence="2 17">Belongs to the Nudix hydrolase family.</text>
</comment>
<sequence length="144" mass="16053">MANHHSAPTHKVIEVVCLVAMDQDNQILATQRAEDKPLGLLWEFPGGKIDTGESAEEALRREIVEELGIELGALTRLPAVTHVYDFGTIQLIPFLSKVNTRPLLGELQAHAAARWIALDEWDQLQWAPADLPIIEMLQKSELSK</sequence>
<protein>
    <recommendedName>
        <fullName evidence="13">8-oxo-dGTP diphosphatase</fullName>
        <ecNumber evidence="12">3.6.1.55</ecNumber>
    </recommendedName>
    <alternativeName>
        <fullName evidence="16">7,8-dihydro-8-oxoguanine-triphosphatase</fullName>
    </alternativeName>
    <alternativeName>
        <fullName evidence="15">Mutator protein MutT</fullName>
    </alternativeName>
    <alternativeName>
        <fullName evidence="14">dGTP pyrophosphohydrolase</fullName>
    </alternativeName>
</protein>
<evidence type="ECO:0000256" key="5">
    <source>
        <dbReference type="ARBA" id="ARBA00022723"/>
    </source>
</evidence>
<dbReference type="EMBL" id="CP138858">
    <property type="protein sequence ID" value="WPJ98090.1"/>
    <property type="molecule type" value="Genomic_DNA"/>
</dbReference>
<feature type="domain" description="Nudix hydrolase" evidence="18">
    <location>
        <begin position="10"/>
        <end position="138"/>
    </location>
</feature>
<dbReference type="CDD" id="cd03425">
    <property type="entry name" value="NUDIX_MutT_NudA_like"/>
    <property type="match status" value="1"/>
</dbReference>
<dbReference type="RefSeq" id="WP_319834895.1">
    <property type="nucleotide sequence ID" value="NZ_CP138858.1"/>
</dbReference>
<dbReference type="PROSITE" id="PS00893">
    <property type="entry name" value="NUDIX_BOX"/>
    <property type="match status" value="1"/>
</dbReference>
<dbReference type="InterPro" id="IPR020084">
    <property type="entry name" value="NUDIX_hydrolase_CS"/>
</dbReference>
<comment type="catalytic activity">
    <reaction evidence="11">
        <text>8-oxo-GTP + H2O = 8-oxo-GMP + diphosphate + H(+)</text>
        <dbReference type="Rhea" id="RHEA:67616"/>
        <dbReference type="ChEBI" id="CHEBI:15377"/>
        <dbReference type="ChEBI" id="CHEBI:15378"/>
        <dbReference type="ChEBI" id="CHEBI:33019"/>
        <dbReference type="ChEBI" id="CHEBI:143553"/>
        <dbReference type="ChEBI" id="CHEBI:145694"/>
    </reaction>
</comment>
<evidence type="ECO:0000256" key="2">
    <source>
        <dbReference type="ARBA" id="ARBA00005582"/>
    </source>
</evidence>
<comment type="catalytic activity">
    <reaction evidence="10">
        <text>8-oxo-dGTP + H2O = 8-oxo-dGMP + diphosphate + H(+)</text>
        <dbReference type="Rhea" id="RHEA:31575"/>
        <dbReference type="ChEBI" id="CHEBI:15377"/>
        <dbReference type="ChEBI" id="CHEBI:15378"/>
        <dbReference type="ChEBI" id="CHEBI:33019"/>
        <dbReference type="ChEBI" id="CHEBI:63224"/>
        <dbReference type="ChEBI" id="CHEBI:77896"/>
        <dbReference type="EC" id="3.6.1.55"/>
    </reaction>
</comment>
<dbReference type="PANTHER" id="PTHR47707:SF1">
    <property type="entry name" value="NUDIX HYDROLASE FAMILY PROTEIN"/>
    <property type="match status" value="1"/>
</dbReference>
<comment type="cofactor">
    <cofactor evidence="1">
        <name>Mg(2+)</name>
        <dbReference type="ChEBI" id="CHEBI:18420"/>
    </cofactor>
</comment>
<keyword evidence="5" id="KW-0479">Metal-binding</keyword>
<dbReference type="InterPro" id="IPR015797">
    <property type="entry name" value="NUDIX_hydrolase-like_dom_sf"/>
</dbReference>
<keyword evidence="8" id="KW-0460">Magnesium</keyword>
<keyword evidence="20" id="KW-1185">Reference proteome</keyword>
<name>A0ABZ0RTG0_9BACT</name>
<dbReference type="GO" id="GO:0016787">
    <property type="term" value="F:hydrolase activity"/>
    <property type="evidence" value="ECO:0007669"/>
    <property type="project" value="UniProtKB-KW"/>
</dbReference>
<evidence type="ECO:0000256" key="9">
    <source>
        <dbReference type="ARBA" id="ARBA00023204"/>
    </source>
</evidence>
<dbReference type="EC" id="3.6.1.55" evidence="12"/>
<evidence type="ECO:0000256" key="11">
    <source>
        <dbReference type="ARBA" id="ARBA00036904"/>
    </source>
</evidence>
<keyword evidence="7 17" id="KW-0378">Hydrolase</keyword>
<evidence type="ECO:0000256" key="3">
    <source>
        <dbReference type="ARBA" id="ARBA00022457"/>
    </source>
</evidence>
<evidence type="ECO:0000256" key="1">
    <source>
        <dbReference type="ARBA" id="ARBA00001946"/>
    </source>
</evidence>
<organism evidence="19 20">
    <name type="scientific">Coraliomargarita algicola</name>
    <dbReference type="NCBI Taxonomy" id="3092156"/>
    <lineage>
        <taxon>Bacteria</taxon>
        <taxon>Pseudomonadati</taxon>
        <taxon>Verrucomicrobiota</taxon>
        <taxon>Opitutia</taxon>
        <taxon>Puniceicoccales</taxon>
        <taxon>Coraliomargaritaceae</taxon>
        <taxon>Coraliomargarita</taxon>
    </lineage>
</organism>
<keyword evidence="4" id="KW-0235">DNA replication</keyword>
<evidence type="ECO:0000256" key="13">
    <source>
        <dbReference type="ARBA" id="ARBA00040794"/>
    </source>
</evidence>
<evidence type="ECO:0000256" key="14">
    <source>
        <dbReference type="ARBA" id="ARBA00041592"/>
    </source>
</evidence>
<keyword evidence="6" id="KW-0227">DNA damage</keyword>
<dbReference type="InterPro" id="IPR047127">
    <property type="entry name" value="MutT-like"/>
</dbReference>
<evidence type="ECO:0000259" key="18">
    <source>
        <dbReference type="PROSITE" id="PS51462"/>
    </source>
</evidence>
<evidence type="ECO:0000256" key="7">
    <source>
        <dbReference type="ARBA" id="ARBA00022801"/>
    </source>
</evidence>
<evidence type="ECO:0000256" key="6">
    <source>
        <dbReference type="ARBA" id="ARBA00022763"/>
    </source>
</evidence>
<dbReference type="InterPro" id="IPR000086">
    <property type="entry name" value="NUDIX_hydrolase_dom"/>
</dbReference>
<accession>A0ABZ0RTG0</accession>
<dbReference type="Proteomes" id="UP001324993">
    <property type="component" value="Chromosome"/>
</dbReference>
<reference evidence="19 20" key="1">
    <citation type="submission" date="2023-11" db="EMBL/GenBank/DDBJ databases">
        <title>Coraliomargarita sp. nov., isolated from marine algae.</title>
        <authorList>
            <person name="Lee J.K."/>
            <person name="Baek J.H."/>
            <person name="Kim J.M."/>
            <person name="Choi D.G."/>
            <person name="Jeon C.O."/>
        </authorList>
    </citation>
    <scope>NUCLEOTIDE SEQUENCE [LARGE SCALE GENOMIC DNA]</scope>
    <source>
        <strain evidence="19 20">J2-16</strain>
    </source>
</reference>
<evidence type="ECO:0000256" key="17">
    <source>
        <dbReference type="RuleBase" id="RU003476"/>
    </source>
</evidence>
<dbReference type="PANTHER" id="PTHR47707">
    <property type="entry name" value="8-OXO-DGTP DIPHOSPHATASE"/>
    <property type="match status" value="1"/>
</dbReference>